<name>Q2LZL7_DROPS</name>
<dbReference type="HOGENOM" id="CLU_063065_3_0_1"/>
<dbReference type="ExpressionAtlas" id="Q2LZL7">
    <property type="expression patterns" value="baseline"/>
</dbReference>
<dbReference type="InterPro" id="IPR016135">
    <property type="entry name" value="UBQ-conjugating_enzyme/RWD"/>
</dbReference>
<dbReference type="SMART" id="SM00212">
    <property type="entry name" value="UBCc"/>
    <property type="match status" value="1"/>
</dbReference>
<dbReference type="Gene3D" id="3.10.110.10">
    <property type="entry name" value="Ubiquitin Conjugating Enzyme"/>
    <property type="match status" value="1"/>
</dbReference>
<organism evidence="2 3">
    <name type="scientific">Drosophila pseudoobscura pseudoobscura</name>
    <name type="common">Fruit fly</name>
    <dbReference type="NCBI Taxonomy" id="46245"/>
    <lineage>
        <taxon>Eukaryota</taxon>
        <taxon>Metazoa</taxon>
        <taxon>Ecdysozoa</taxon>
        <taxon>Arthropoda</taxon>
        <taxon>Hexapoda</taxon>
        <taxon>Insecta</taxon>
        <taxon>Pterygota</taxon>
        <taxon>Neoptera</taxon>
        <taxon>Endopterygota</taxon>
        <taxon>Diptera</taxon>
        <taxon>Brachycera</taxon>
        <taxon>Muscomorpha</taxon>
        <taxon>Ephydroidea</taxon>
        <taxon>Drosophilidae</taxon>
        <taxon>Drosophila</taxon>
        <taxon>Sophophora</taxon>
    </lineage>
</organism>
<dbReference type="InParanoid" id="Q2LZL7"/>
<protein>
    <submittedName>
        <fullName evidence="3">Ubiquitin-conjugating enzyme E2 variant 2</fullName>
    </submittedName>
</protein>
<accession>Q2LZL7</accession>
<dbReference type="STRING" id="46245.Q2LZL7"/>
<dbReference type="PROSITE" id="PS50127">
    <property type="entry name" value="UBC_2"/>
    <property type="match status" value="1"/>
</dbReference>
<dbReference type="eggNOG" id="KOG0896">
    <property type="taxonomic scope" value="Eukaryota"/>
</dbReference>
<sequence>MSMFLYGHTDFLAVTLLTSTMANTSSTGVVVPRNFRLLEELDQGQKGVGDGTISWGLENDDDMTLTYWIGMIIGPPRTPFENRMYSLKIECNERYPDEPPTLRFLTKVNINCINQNNGVVDHRSVPMLARWSRDYTIKTMLQEIRRIMTMKENLKLAQPPEGSCF</sequence>
<evidence type="ECO:0000313" key="3">
    <source>
        <dbReference type="RefSeq" id="XP_001353756.2"/>
    </source>
</evidence>
<proteinExistence type="predicted"/>
<dbReference type="SUPFAM" id="SSF54495">
    <property type="entry name" value="UBC-like"/>
    <property type="match status" value="1"/>
</dbReference>
<keyword evidence="1" id="KW-0833">Ubl conjugation pathway</keyword>
<evidence type="ECO:0000313" key="2">
    <source>
        <dbReference type="Proteomes" id="UP000001819"/>
    </source>
</evidence>
<keyword evidence="2" id="KW-1185">Reference proteome</keyword>
<gene>
    <name evidence="3" type="primary">Uev1A</name>
</gene>
<dbReference type="FunFam" id="3.10.110.10:FF:000026">
    <property type="entry name" value="Ubiquitin-conjugating enzyme E2 variant"/>
    <property type="match status" value="1"/>
</dbReference>
<dbReference type="SMR" id="Q2LZL7"/>
<dbReference type="KEGG" id="dpo:4813345"/>
<dbReference type="FunCoup" id="Q2LZL7">
    <property type="interactions" value="2572"/>
</dbReference>
<dbReference type="RefSeq" id="XP_001353756.2">
    <property type="nucleotide sequence ID" value="XM_001353720.4"/>
</dbReference>
<dbReference type="PANTHER" id="PTHR24068">
    <property type="entry name" value="UBIQUITIN-CONJUGATING ENZYME E2"/>
    <property type="match status" value="1"/>
</dbReference>
<dbReference type="CDD" id="cd23807">
    <property type="entry name" value="UEV_UBE2V"/>
    <property type="match status" value="1"/>
</dbReference>
<dbReference type="Proteomes" id="UP000001819">
    <property type="component" value="Chromosome X"/>
</dbReference>
<dbReference type="Bgee" id="FBgn0070518">
    <property type="expression patterns" value="Expressed in female reproductive system and 2 other cell types or tissues"/>
</dbReference>
<reference evidence="3" key="1">
    <citation type="submission" date="2025-08" db="UniProtKB">
        <authorList>
            <consortium name="RefSeq"/>
        </authorList>
    </citation>
    <scope>IDENTIFICATION</scope>
    <source>
        <strain evidence="3">MV-25-SWS-2005</strain>
        <tissue evidence="3">Whole body</tissue>
    </source>
</reference>
<evidence type="ECO:0000256" key="1">
    <source>
        <dbReference type="ARBA" id="ARBA00022786"/>
    </source>
</evidence>
<dbReference type="AlphaFoldDB" id="Q2LZL7"/>
<dbReference type="GeneID" id="4813345"/>
<dbReference type="Pfam" id="PF00179">
    <property type="entry name" value="UQ_con"/>
    <property type="match status" value="1"/>
</dbReference>
<dbReference type="InterPro" id="IPR000608">
    <property type="entry name" value="UBC"/>
</dbReference>
<accession>A0A6I8UDG3</accession>